<evidence type="ECO:0000259" key="2">
    <source>
        <dbReference type="PROSITE" id="PS50076"/>
    </source>
</evidence>
<feature type="compositionally biased region" description="Polar residues" evidence="1">
    <location>
        <begin position="222"/>
        <end position="231"/>
    </location>
</feature>
<dbReference type="PROSITE" id="PS50076">
    <property type="entry name" value="DNAJ_2"/>
    <property type="match status" value="1"/>
</dbReference>
<reference evidence="3 4" key="1">
    <citation type="submission" date="2020-09" db="EMBL/GenBank/DDBJ databases">
        <authorList>
            <person name="Ashkenazy H."/>
        </authorList>
    </citation>
    <scope>NUCLEOTIDE SEQUENCE [LARGE SCALE GENOMIC DNA]</scope>
    <source>
        <strain evidence="4">cv. Cdm-0</strain>
    </source>
</reference>
<dbReference type="InterPro" id="IPR053052">
    <property type="entry name" value="Imprinting_Balance_Reg"/>
</dbReference>
<organism evidence="3 4">
    <name type="scientific">Arabidopsis thaliana</name>
    <name type="common">Mouse-ear cress</name>
    <dbReference type="NCBI Taxonomy" id="3702"/>
    <lineage>
        <taxon>Eukaryota</taxon>
        <taxon>Viridiplantae</taxon>
        <taxon>Streptophyta</taxon>
        <taxon>Embryophyta</taxon>
        <taxon>Tracheophyta</taxon>
        <taxon>Spermatophyta</taxon>
        <taxon>Magnoliopsida</taxon>
        <taxon>eudicotyledons</taxon>
        <taxon>Gunneridae</taxon>
        <taxon>Pentapetalae</taxon>
        <taxon>rosids</taxon>
        <taxon>malvids</taxon>
        <taxon>Brassicales</taxon>
        <taxon>Brassicaceae</taxon>
        <taxon>Camelineae</taxon>
        <taxon>Arabidopsis</taxon>
    </lineage>
</organism>
<dbReference type="PANTHER" id="PTHR45496:SF10">
    <property type="entry name" value="CHAPERONE DNAJ-DOMAIN SUPERFAMILY PROTEIN"/>
    <property type="match status" value="1"/>
</dbReference>
<gene>
    <name evidence="3" type="ORF">AT9943_LOCUS4463</name>
</gene>
<evidence type="ECO:0000313" key="3">
    <source>
        <dbReference type="EMBL" id="CAD5316127.1"/>
    </source>
</evidence>
<dbReference type="Gene3D" id="1.10.287.110">
    <property type="entry name" value="DnaJ domain"/>
    <property type="match status" value="1"/>
</dbReference>
<feature type="region of interest" description="Disordered" evidence="1">
    <location>
        <begin position="440"/>
        <end position="513"/>
    </location>
</feature>
<feature type="domain" description="J" evidence="2">
    <location>
        <begin position="61"/>
        <end position="126"/>
    </location>
</feature>
<feature type="region of interest" description="Disordered" evidence="1">
    <location>
        <begin position="188"/>
        <end position="355"/>
    </location>
</feature>
<evidence type="ECO:0000256" key="1">
    <source>
        <dbReference type="SAM" id="MobiDB-lite"/>
    </source>
</evidence>
<dbReference type="PANTHER" id="PTHR45496">
    <property type="entry name" value="CHAPERONE DNAJ-DOMAIN SUPERFAMILY PROTEIN"/>
    <property type="match status" value="1"/>
</dbReference>
<dbReference type="CDD" id="cd06257">
    <property type="entry name" value="DnaJ"/>
    <property type="match status" value="1"/>
</dbReference>
<sequence length="513" mass="58239">MLAQAEKLLLSGDLNGSKTYAIRACEADHSLVDHAELILAVADTLVAGESRIRGTTSDLPDWYAVLRLVRLTHNPELVATQYSRLALLLNPSRNRYPYSEQAFRLISDAWYVLSDPSRKTLYDRELHLSQFGQLGQLGFQLFNQTPQSQSQSPQHHQQQSQSPQHPNQNQTVSFQNQQLPFQLHQPHFAQAVQTQSQPQQQRSQFDQQLLQEQQQASWRQQVGQEHSSGSSGDWKRPVEEVRLINLNNATERVQSSRRFAEPERPPSRSFEGSSHRTPSTELTWASKPTPVSEPVRHSEPVPWQYSEPARQYQLSTSTIPSPPAPAPVSQPTHVFNQTPPPEQTPKSGAARTDSEPEVSSFWTTCPYCYVLYEYPVIYEESVLKCQTKSCRRAYQAVKVPSPPPVAEEDSYYCCWGFYPIGFSEVVTKIPVTGLHTKIPVSDLPKSAPKKPSPKVYYYDDEEEDDDSYIGSDPSEDDDDDDWLMNGTKRRKNVKQSKAKATTKPKRQKVIEVD</sequence>
<feature type="compositionally biased region" description="Basic residues" evidence="1">
    <location>
        <begin position="487"/>
        <end position="507"/>
    </location>
</feature>
<name>A0A7G2E5X1_ARATH</name>
<dbReference type="InterPro" id="IPR036869">
    <property type="entry name" value="J_dom_sf"/>
</dbReference>
<dbReference type="SMART" id="SM00271">
    <property type="entry name" value="DnaJ"/>
    <property type="match status" value="1"/>
</dbReference>
<feature type="compositionally biased region" description="Low complexity" evidence="1">
    <location>
        <begin position="189"/>
        <end position="221"/>
    </location>
</feature>
<dbReference type="AlphaFoldDB" id="A0A7G2E5X1"/>
<dbReference type="Pfam" id="PF00226">
    <property type="entry name" value="DnaJ"/>
    <property type="match status" value="1"/>
</dbReference>
<protein>
    <submittedName>
        <fullName evidence="3">(thale cress) hypothetical protein</fullName>
    </submittedName>
</protein>
<dbReference type="EMBL" id="LR881466">
    <property type="protein sequence ID" value="CAD5316127.1"/>
    <property type="molecule type" value="Genomic_DNA"/>
</dbReference>
<accession>A0A7G2E5X1</accession>
<feature type="compositionally biased region" description="Polar residues" evidence="1">
    <location>
        <begin position="245"/>
        <end position="257"/>
    </location>
</feature>
<feature type="compositionally biased region" description="Basic and acidic residues" evidence="1">
    <location>
        <begin position="233"/>
        <end position="242"/>
    </location>
</feature>
<feature type="compositionally biased region" description="Acidic residues" evidence="1">
    <location>
        <begin position="458"/>
        <end position="482"/>
    </location>
</feature>
<feature type="compositionally biased region" description="Polar residues" evidence="1">
    <location>
        <begin position="270"/>
        <end position="283"/>
    </location>
</feature>
<evidence type="ECO:0000313" key="4">
    <source>
        <dbReference type="Proteomes" id="UP000516314"/>
    </source>
</evidence>
<proteinExistence type="predicted"/>
<feature type="region of interest" description="Disordered" evidence="1">
    <location>
        <begin position="145"/>
        <end position="171"/>
    </location>
</feature>
<dbReference type="SUPFAM" id="SSF46565">
    <property type="entry name" value="Chaperone J-domain"/>
    <property type="match status" value="1"/>
</dbReference>
<dbReference type="Proteomes" id="UP000516314">
    <property type="component" value="Chromosome 1"/>
</dbReference>
<dbReference type="InterPro" id="IPR001623">
    <property type="entry name" value="DnaJ_domain"/>
</dbReference>